<dbReference type="GO" id="GO:0050660">
    <property type="term" value="F:flavin adenine dinucleotide binding"/>
    <property type="evidence" value="ECO:0007669"/>
    <property type="project" value="InterPro"/>
</dbReference>
<dbReference type="PANTHER" id="PTHR48083:SF2">
    <property type="entry name" value="MEDIUM-CHAIN SPECIFIC ACYL-COA DEHYDROGENASE, MITOCHONDRIAL"/>
    <property type="match status" value="1"/>
</dbReference>
<dbReference type="InterPro" id="IPR046373">
    <property type="entry name" value="Acyl-CoA_Oxase/DH_mid-dom_sf"/>
</dbReference>
<dbReference type="SUPFAM" id="SSF56645">
    <property type="entry name" value="Acyl-CoA dehydrogenase NM domain-like"/>
    <property type="match status" value="1"/>
</dbReference>
<keyword evidence="5 7" id="KW-0274">FAD</keyword>
<dbReference type="Pfam" id="PF00441">
    <property type="entry name" value="Acyl-CoA_dh_1"/>
    <property type="match status" value="1"/>
</dbReference>
<dbReference type="AlphaFoldDB" id="A0A810BMS5"/>
<evidence type="ECO:0000259" key="9">
    <source>
        <dbReference type="Pfam" id="PF02770"/>
    </source>
</evidence>
<dbReference type="CDD" id="cd00567">
    <property type="entry name" value="ACAD"/>
    <property type="match status" value="1"/>
</dbReference>
<dbReference type="InterPro" id="IPR006091">
    <property type="entry name" value="Acyl-CoA_Oxase/DH_mid-dom"/>
</dbReference>
<dbReference type="InterPro" id="IPR037069">
    <property type="entry name" value="AcylCoA_DH/ox_N_sf"/>
</dbReference>
<name>A0A810BMS5_9BRAD</name>
<organism evidence="10">
    <name type="scientific">Bradyrhizobium diazoefficiens</name>
    <dbReference type="NCBI Taxonomy" id="1355477"/>
    <lineage>
        <taxon>Bacteria</taxon>
        <taxon>Pseudomonadati</taxon>
        <taxon>Pseudomonadota</taxon>
        <taxon>Alphaproteobacteria</taxon>
        <taxon>Hyphomicrobiales</taxon>
        <taxon>Nitrobacteraceae</taxon>
        <taxon>Bradyrhizobium</taxon>
    </lineage>
</organism>
<evidence type="ECO:0000256" key="7">
    <source>
        <dbReference type="RuleBase" id="RU362125"/>
    </source>
</evidence>
<dbReference type="Gene3D" id="2.40.110.10">
    <property type="entry name" value="Butyryl-CoA Dehydrogenase, subunit A, domain 2"/>
    <property type="match status" value="1"/>
</dbReference>
<evidence type="ECO:0000256" key="1">
    <source>
        <dbReference type="ARBA" id="ARBA00001974"/>
    </source>
</evidence>
<evidence type="ECO:0000256" key="4">
    <source>
        <dbReference type="ARBA" id="ARBA00022630"/>
    </source>
</evidence>
<dbReference type="Gene3D" id="1.10.540.10">
    <property type="entry name" value="Acyl-CoA dehydrogenase/oxidase, N-terminal domain"/>
    <property type="match status" value="1"/>
</dbReference>
<feature type="domain" description="Acyl-CoA dehydrogenase/oxidase C-terminal" evidence="8">
    <location>
        <begin position="265"/>
        <end position="413"/>
    </location>
</feature>
<comment type="cofactor">
    <cofactor evidence="1 7">
        <name>FAD</name>
        <dbReference type="ChEBI" id="CHEBI:57692"/>
    </cofactor>
</comment>
<gene>
    <name evidence="10" type="ORF">XF8B_66720</name>
</gene>
<dbReference type="FunFam" id="2.40.110.10:FF:000002">
    <property type="entry name" value="Acyl-CoA dehydrogenase fadE12"/>
    <property type="match status" value="1"/>
</dbReference>
<evidence type="ECO:0000256" key="3">
    <source>
        <dbReference type="ARBA" id="ARBA00019125"/>
    </source>
</evidence>
<dbReference type="GO" id="GO:0005737">
    <property type="term" value="C:cytoplasm"/>
    <property type="evidence" value="ECO:0007669"/>
    <property type="project" value="TreeGrafter"/>
</dbReference>
<keyword evidence="6 7" id="KW-0560">Oxidoreductase</keyword>
<protein>
    <recommendedName>
        <fullName evidence="3">Medium-chain specific acyl-CoA dehydrogenase, mitochondrial</fullName>
    </recommendedName>
</protein>
<keyword evidence="4 7" id="KW-0285">Flavoprotein</keyword>
<reference evidence="10" key="1">
    <citation type="submission" date="2020-05" db="EMBL/GenBank/DDBJ databases">
        <title>Complete genome sequence of Bradyrhizobium diazoefficiens XF8 isolated from soybean nodule.</title>
        <authorList>
            <person name="Noda R."/>
            <person name="Kakizaki K."/>
            <person name="Minamisawa K."/>
        </authorList>
    </citation>
    <scope>NUCLEOTIDE SEQUENCE</scope>
    <source>
        <strain evidence="10">XF8</strain>
    </source>
</reference>
<dbReference type="InterPro" id="IPR006089">
    <property type="entry name" value="Acyl-CoA_DH_CS"/>
</dbReference>
<dbReference type="InterPro" id="IPR050741">
    <property type="entry name" value="Acyl-CoA_dehydrogenase"/>
</dbReference>
<evidence type="ECO:0000256" key="2">
    <source>
        <dbReference type="ARBA" id="ARBA00009347"/>
    </source>
</evidence>
<dbReference type="Pfam" id="PF02770">
    <property type="entry name" value="Acyl-CoA_dh_M"/>
    <property type="match status" value="1"/>
</dbReference>
<sequence>MRDRVHGEDMDLSVSEEITAIGDAVVRFIDREVAAIERDNHALLSSERQLYDASGRYAPEVVALRKRVRMRSAELGFYNLFGPTELGGEGMGAVAAVEIQERVNAHVGPSRDLVQTVVLPSPFTNGLSPVLVHLDRQVFERHRSALASGEKTMCFGLSEPDAGSDVFGMKTRAVRDGDGWVITGTKQWITNAPHADYAMIFAVTNEDLVRQRKGGITGFFIETSTRGFSVPSVIPTMGHLGSETGIISLDQVRVPDEQRLGAVDNGLSVAIGGVSVGRLAMAGSCIGLARWALRQAVDYAAIRKTGGRPIASHQAIQTMIARCATDIYAAKSMTRDCAWRIDQGLPATKQVSMVKMYATEMLNRVMDQCIQVHGAMGLSNELRLEAGYRWARLLRIPDGTTEIQLRTIARHVLAGDLE</sequence>
<evidence type="ECO:0000313" key="10">
    <source>
        <dbReference type="EMBL" id="BCE76561.1"/>
    </source>
</evidence>
<dbReference type="SUPFAM" id="SSF47203">
    <property type="entry name" value="Acyl-CoA dehydrogenase C-terminal domain-like"/>
    <property type="match status" value="1"/>
</dbReference>
<evidence type="ECO:0000259" key="8">
    <source>
        <dbReference type="Pfam" id="PF00441"/>
    </source>
</evidence>
<dbReference type="InterPro" id="IPR009100">
    <property type="entry name" value="AcylCoA_DH/oxidase_NM_dom_sf"/>
</dbReference>
<evidence type="ECO:0000256" key="6">
    <source>
        <dbReference type="ARBA" id="ARBA00023002"/>
    </source>
</evidence>
<evidence type="ECO:0000256" key="5">
    <source>
        <dbReference type="ARBA" id="ARBA00022827"/>
    </source>
</evidence>
<proteinExistence type="inferred from homology"/>
<dbReference type="Gene3D" id="1.20.140.10">
    <property type="entry name" value="Butyryl-CoA Dehydrogenase, subunit A, domain 3"/>
    <property type="match status" value="1"/>
</dbReference>
<dbReference type="GO" id="GO:0033539">
    <property type="term" value="P:fatty acid beta-oxidation using acyl-CoA dehydrogenase"/>
    <property type="evidence" value="ECO:0007669"/>
    <property type="project" value="TreeGrafter"/>
</dbReference>
<dbReference type="GO" id="GO:0003995">
    <property type="term" value="F:acyl-CoA dehydrogenase activity"/>
    <property type="evidence" value="ECO:0007669"/>
    <property type="project" value="InterPro"/>
</dbReference>
<dbReference type="PROSITE" id="PS00072">
    <property type="entry name" value="ACYL_COA_DH_1"/>
    <property type="match status" value="1"/>
</dbReference>
<dbReference type="PANTHER" id="PTHR48083">
    <property type="entry name" value="MEDIUM-CHAIN SPECIFIC ACYL-COA DEHYDROGENASE, MITOCHONDRIAL-RELATED"/>
    <property type="match status" value="1"/>
</dbReference>
<feature type="domain" description="Acyl-CoA oxidase/dehydrogenase middle" evidence="9">
    <location>
        <begin position="154"/>
        <end position="252"/>
    </location>
</feature>
<dbReference type="InterPro" id="IPR009075">
    <property type="entry name" value="AcylCo_DH/oxidase_C"/>
</dbReference>
<dbReference type="EMBL" id="AP023097">
    <property type="protein sequence ID" value="BCE76561.1"/>
    <property type="molecule type" value="Genomic_DNA"/>
</dbReference>
<dbReference type="InterPro" id="IPR036250">
    <property type="entry name" value="AcylCo_DH-like_C"/>
</dbReference>
<comment type="similarity">
    <text evidence="2 7">Belongs to the acyl-CoA dehydrogenase family.</text>
</comment>
<accession>A0A810BMS5</accession>